<reference evidence="1 2" key="1">
    <citation type="submission" date="2019-03" db="EMBL/GenBank/DDBJ databases">
        <authorList>
            <person name="Kox A.R. M."/>
        </authorList>
    </citation>
    <scope>NUCLEOTIDE SEQUENCE [LARGE SCALE GENOMIC DNA]</scope>
    <source>
        <strain evidence="1">MTUNDRAET4 annotated genome</strain>
        <plasmid evidence="2">2</plasmid>
    </source>
</reference>
<organism evidence="1 2">
    <name type="scientific">Methylocella tundrae</name>
    <dbReference type="NCBI Taxonomy" id="227605"/>
    <lineage>
        <taxon>Bacteria</taxon>
        <taxon>Pseudomonadati</taxon>
        <taxon>Pseudomonadota</taxon>
        <taxon>Alphaproteobacteria</taxon>
        <taxon>Hyphomicrobiales</taxon>
        <taxon>Beijerinckiaceae</taxon>
        <taxon>Methylocella</taxon>
    </lineage>
</organism>
<dbReference type="KEGG" id="mtun:MTUNDRAET4_0266.1"/>
<evidence type="ECO:0000313" key="1">
    <source>
        <dbReference type="EMBL" id="VFU16629.1"/>
    </source>
</evidence>
<dbReference type="Proteomes" id="UP000294360">
    <property type="component" value="Plasmid 2"/>
</dbReference>
<gene>
    <name evidence="1" type="ORF">MTUNDRAET4_0266</name>
</gene>
<accession>A0A4U8Z746</accession>
<evidence type="ECO:0000313" key="2">
    <source>
        <dbReference type="Proteomes" id="UP000294360"/>
    </source>
</evidence>
<protein>
    <submittedName>
        <fullName evidence="1">Uncharacterized protein</fullName>
    </submittedName>
</protein>
<dbReference type="AlphaFoldDB" id="A0A4U8Z746"/>
<name>A0A4U8Z746_METTU</name>
<sequence>MRRLFIITFWYRALRRRSQKDTMTWARMTKLANDWLPMPLILHPWPSERFAVEHPGWEPDARIGHVRFRAGGAQK</sequence>
<keyword evidence="1" id="KW-0614">Plasmid</keyword>
<proteinExistence type="predicted"/>
<geneLocation type="plasmid" evidence="1 2">
    <name>2</name>
</geneLocation>
<dbReference type="EMBL" id="LR536451">
    <property type="protein sequence ID" value="VFU16629.1"/>
    <property type="molecule type" value="Genomic_DNA"/>
</dbReference>